<reference evidence="2" key="1">
    <citation type="journal article" date="2014" name="Front. Microbiol.">
        <title>High frequency of phylogenetically diverse reductive dehalogenase-homologous genes in deep subseafloor sedimentary metagenomes.</title>
        <authorList>
            <person name="Kawai M."/>
            <person name="Futagami T."/>
            <person name="Toyoda A."/>
            <person name="Takaki Y."/>
            <person name="Nishi S."/>
            <person name="Hori S."/>
            <person name="Arai W."/>
            <person name="Tsubouchi T."/>
            <person name="Morono Y."/>
            <person name="Uchiyama I."/>
            <person name="Ito T."/>
            <person name="Fujiyama A."/>
            <person name="Inagaki F."/>
            <person name="Takami H."/>
        </authorList>
    </citation>
    <scope>NUCLEOTIDE SEQUENCE</scope>
    <source>
        <strain evidence="2">Expedition CK06-06</strain>
    </source>
</reference>
<evidence type="ECO:0008006" key="3">
    <source>
        <dbReference type="Google" id="ProtNLM"/>
    </source>
</evidence>
<evidence type="ECO:0000256" key="1">
    <source>
        <dbReference type="ARBA" id="ARBA00023121"/>
    </source>
</evidence>
<dbReference type="InterPro" id="IPR050270">
    <property type="entry name" value="DegV_domain_contain"/>
</dbReference>
<keyword evidence="1" id="KW-0446">Lipid-binding</keyword>
<dbReference type="Gene3D" id="3.40.50.10170">
    <property type="match status" value="1"/>
</dbReference>
<dbReference type="Pfam" id="PF02645">
    <property type="entry name" value="DegV"/>
    <property type="match status" value="1"/>
</dbReference>
<dbReference type="SUPFAM" id="SSF82549">
    <property type="entry name" value="DAK1/DegV-like"/>
    <property type="match status" value="1"/>
</dbReference>
<accession>X1N7H2</accession>
<dbReference type="PANTHER" id="PTHR33434">
    <property type="entry name" value="DEGV DOMAIN-CONTAINING PROTEIN DR_1986-RELATED"/>
    <property type="match status" value="1"/>
</dbReference>
<dbReference type="AlphaFoldDB" id="X1N7H2"/>
<protein>
    <recommendedName>
        <fullName evidence="3">DegV family protein</fullName>
    </recommendedName>
</protein>
<comment type="caution">
    <text evidence="2">The sequence shown here is derived from an EMBL/GenBank/DDBJ whole genome shotgun (WGS) entry which is preliminary data.</text>
</comment>
<organism evidence="2">
    <name type="scientific">marine sediment metagenome</name>
    <dbReference type="NCBI Taxonomy" id="412755"/>
    <lineage>
        <taxon>unclassified sequences</taxon>
        <taxon>metagenomes</taxon>
        <taxon>ecological metagenomes</taxon>
    </lineage>
</organism>
<dbReference type="PANTHER" id="PTHR33434:SF2">
    <property type="entry name" value="FATTY ACID-BINDING PROTEIN TM_1468"/>
    <property type="match status" value="1"/>
</dbReference>
<dbReference type="InterPro" id="IPR003797">
    <property type="entry name" value="DegV"/>
</dbReference>
<dbReference type="EMBL" id="BARV01016075">
    <property type="protein sequence ID" value="GAI22820.1"/>
    <property type="molecule type" value="Genomic_DNA"/>
</dbReference>
<gene>
    <name evidence="2" type="ORF">S06H3_27679</name>
</gene>
<name>X1N7H2_9ZZZZ</name>
<dbReference type="PROSITE" id="PS51482">
    <property type="entry name" value="DEGV"/>
    <property type="match status" value="1"/>
</dbReference>
<sequence>MAIKVVTDSGADLPAQLAEELGITVVPLYVRFGEEVYRDRVDISEDEFYRRLLHDPVHPSTTQPTPQDFADVYQKLSKEADGIISIHISR</sequence>
<evidence type="ECO:0000313" key="2">
    <source>
        <dbReference type="EMBL" id="GAI22820.1"/>
    </source>
</evidence>
<dbReference type="GO" id="GO:0008289">
    <property type="term" value="F:lipid binding"/>
    <property type="evidence" value="ECO:0007669"/>
    <property type="project" value="UniProtKB-KW"/>
</dbReference>
<dbReference type="NCBIfam" id="TIGR00762">
    <property type="entry name" value="DegV"/>
    <property type="match status" value="1"/>
</dbReference>
<proteinExistence type="predicted"/>